<feature type="region of interest" description="Disordered" evidence="1">
    <location>
        <begin position="1"/>
        <end position="20"/>
    </location>
</feature>
<accession>A0ABN8QNE1</accession>
<organism evidence="2 4">
    <name type="scientific">Porites lobata</name>
    <dbReference type="NCBI Taxonomy" id="104759"/>
    <lineage>
        <taxon>Eukaryota</taxon>
        <taxon>Metazoa</taxon>
        <taxon>Cnidaria</taxon>
        <taxon>Anthozoa</taxon>
        <taxon>Hexacorallia</taxon>
        <taxon>Scleractinia</taxon>
        <taxon>Fungiina</taxon>
        <taxon>Poritidae</taxon>
        <taxon>Porites</taxon>
    </lineage>
</organism>
<keyword evidence="4" id="KW-1185">Reference proteome</keyword>
<evidence type="ECO:0000313" key="4">
    <source>
        <dbReference type="Proteomes" id="UP001159405"/>
    </source>
</evidence>
<feature type="compositionally biased region" description="Polar residues" evidence="1">
    <location>
        <begin position="1"/>
        <end position="16"/>
    </location>
</feature>
<gene>
    <name evidence="2" type="ORF">PLOB_00007092</name>
    <name evidence="3" type="ORF">PLOB_00048912</name>
</gene>
<dbReference type="Proteomes" id="UP001159405">
    <property type="component" value="Unassembled WGS sequence"/>
</dbReference>
<evidence type="ECO:0000256" key="1">
    <source>
        <dbReference type="SAM" id="MobiDB-lite"/>
    </source>
</evidence>
<dbReference type="EMBL" id="CALNXK010000132">
    <property type="protein sequence ID" value="CAH3165306.1"/>
    <property type="molecule type" value="Genomic_DNA"/>
</dbReference>
<name>A0ABN8QNE1_9CNID</name>
<sequence>MSGTSTYQQVTITERSNAPPGERIRAVGMCFYGRGQDLTTDNLYRLKRNPSNPKDDNCIELTENGIVKATMNARLSKLMAPLIDNSIIREPECRVLEDAIWSRGDTRRPARAHKVEAKFIASLTDLELVQDVFKAYNVNFV</sequence>
<protein>
    <submittedName>
        <fullName evidence="2">Uncharacterized protein</fullName>
    </submittedName>
</protein>
<evidence type="ECO:0000313" key="2">
    <source>
        <dbReference type="EMBL" id="CAH3165306.1"/>
    </source>
</evidence>
<reference evidence="2 4" key="1">
    <citation type="submission" date="2022-05" db="EMBL/GenBank/DDBJ databases">
        <authorList>
            <consortium name="Genoscope - CEA"/>
            <person name="William W."/>
        </authorList>
    </citation>
    <scope>NUCLEOTIDE SEQUENCE [LARGE SCALE GENOMIC DNA]</scope>
</reference>
<evidence type="ECO:0000313" key="3">
    <source>
        <dbReference type="EMBL" id="CAH3190788.1"/>
    </source>
</evidence>
<comment type="caution">
    <text evidence="2">The sequence shown here is derived from an EMBL/GenBank/DDBJ whole genome shotgun (WGS) entry which is preliminary data.</text>
</comment>
<proteinExistence type="predicted"/>
<dbReference type="EMBL" id="CALNXK010000921">
    <property type="protein sequence ID" value="CAH3190788.1"/>
    <property type="molecule type" value="Genomic_DNA"/>
</dbReference>